<keyword evidence="1" id="KW-0732">Signal</keyword>
<comment type="caution">
    <text evidence="2">The sequence shown here is derived from an EMBL/GenBank/DDBJ whole genome shotgun (WGS) entry which is preliminary data.</text>
</comment>
<organism evidence="2 3">
    <name type="scientific">Bacillus cereus</name>
    <dbReference type="NCBI Taxonomy" id="1396"/>
    <lineage>
        <taxon>Bacteria</taxon>
        <taxon>Bacillati</taxon>
        <taxon>Bacillota</taxon>
        <taxon>Bacilli</taxon>
        <taxon>Bacillales</taxon>
        <taxon>Bacillaceae</taxon>
        <taxon>Bacillus</taxon>
        <taxon>Bacillus cereus group</taxon>
    </lineage>
</organism>
<name>A0A1S9SZG8_BACCE</name>
<evidence type="ECO:0000313" key="3">
    <source>
        <dbReference type="Proteomes" id="UP000190906"/>
    </source>
</evidence>
<dbReference type="Proteomes" id="UP000190906">
    <property type="component" value="Unassembled WGS sequence"/>
</dbReference>
<sequence length="90" mass="9501">MKKNFKTIRIGKKLIPATAALGILFSLAPVAENKASAGLATVLDVTITSLGAVADIYEKLGISVKEPDLSNYTGPYAENVSYRAPNFKSG</sequence>
<evidence type="ECO:0000256" key="1">
    <source>
        <dbReference type="SAM" id="SignalP"/>
    </source>
</evidence>
<dbReference type="AlphaFoldDB" id="A0A1S9SZG8"/>
<feature type="signal peptide" evidence="1">
    <location>
        <begin position="1"/>
        <end position="31"/>
    </location>
</feature>
<feature type="non-terminal residue" evidence="2">
    <location>
        <position position="90"/>
    </location>
</feature>
<accession>A0A1S9SZG8</accession>
<reference evidence="2 3" key="1">
    <citation type="submission" date="2017-01" db="EMBL/GenBank/DDBJ databases">
        <title>Bacillus cereus isolates.</title>
        <authorList>
            <person name="Beno S.M."/>
        </authorList>
    </citation>
    <scope>NUCLEOTIDE SEQUENCE [LARGE SCALE GENOMIC DNA]</scope>
    <source>
        <strain evidence="2 3">FSL H8-0485</strain>
    </source>
</reference>
<protein>
    <submittedName>
        <fullName evidence="2">Uncharacterized protein</fullName>
    </submittedName>
</protein>
<evidence type="ECO:0000313" key="2">
    <source>
        <dbReference type="EMBL" id="OOR03156.1"/>
    </source>
</evidence>
<proteinExistence type="predicted"/>
<dbReference type="EMBL" id="MUAJ01000151">
    <property type="protein sequence ID" value="OOR03156.1"/>
    <property type="molecule type" value="Genomic_DNA"/>
</dbReference>
<feature type="chain" id="PRO_5038602497" evidence="1">
    <location>
        <begin position="32"/>
        <end position="90"/>
    </location>
</feature>
<gene>
    <name evidence="2" type="ORF">BW897_32590</name>
</gene>